<dbReference type="Gene3D" id="2.60.40.10">
    <property type="entry name" value="Immunoglobulins"/>
    <property type="match status" value="1"/>
</dbReference>
<feature type="domain" description="DUF11" evidence="2">
    <location>
        <begin position="257"/>
        <end position="366"/>
    </location>
</feature>
<dbReference type="PATRIC" id="fig|49547.3.peg.284"/>
<dbReference type="AlphaFoldDB" id="A0A166D9M4"/>
<evidence type="ECO:0000256" key="1">
    <source>
        <dbReference type="SAM" id="Phobius"/>
    </source>
</evidence>
<dbReference type="PANTHER" id="PTHR34819:SF3">
    <property type="entry name" value="CELL SURFACE PROTEIN"/>
    <property type="match status" value="1"/>
</dbReference>
<evidence type="ECO:0000313" key="3">
    <source>
        <dbReference type="EMBL" id="KZX15350.1"/>
    </source>
</evidence>
<dbReference type="InterPro" id="IPR047589">
    <property type="entry name" value="DUF11_rpt"/>
</dbReference>
<dbReference type="Proteomes" id="UP000077245">
    <property type="component" value="Unassembled WGS sequence"/>
</dbReference>
<dbReference type="InterPro" id="IPR001434">
    <property type="entry name" value="OmcB-like_DUF11"/>
</dbReference>
<dbReference type="InterPro" id="IPR051172">
    <property type="entry name" value="Chlamydia_OmcB"/>
</dbReference>
<accession>A0A166D9M4</accession>
<dbReference type="EMBL" id="LWMV01000039">
    <property type="protein sequence ID" value="KZX15350.1"/>
    <property type="molecule type" value="Genomic_DNA"/>
</dbReference>
<keyword evidence="1" id="KW-1133">Transmembrane helix</keyword>
<dbReference type="NCBIfam" id="TIGR01451">
    <property type="entry name" value="B_ant_repeat"/>
    <property type="match status" value="3"/>
</dbReference>
<keyword evidence="4" id="KW-1185">Reference proteome</keyword>
<dbReference type="PANTHER" id="PTHR34819">
    <property type="entry name" value="LARGE CYSTEINE-RICH PERIPLASMIC PROTEIN OMCB"/>
    <property type="match status" value="1"/>
</dbReference>
<feature type="domain" description="DUF11" evidence="2">
    <location>
        <begin position="134"/>
        <end position="241"/>
    </location>
</feature>
<keyword evidence="1" id="KW-0472">Membrane</keyword>
<proteinExistence type="predicted"/>
<evidence type="ECO:0000259" key="2">
    <source>
        <dbReference type="Pfam" id="PF01345"/>
    </source>
</evidence>
<protein>
    <submittedName>
        <fullName evidence="3">Large cysteine-rich periplasmic protein OmcB</fullName>
    </submittedName>
</protein>
<feature type="transmembrane region" description="Helical" evidence="1">
    <location>
        <begin position="592"/>
        <end position="609"/>
    </location>
</feature>
<reference evidence="3 4" key="1">
    <citation type="submission" date="2016-04" db="EMBL/GenBank/DDBJ databases">
        <title>Genome sequence of Methanobrevibacter curvatus DSM 11111.</title>
        <authorList>
            <person name="Poehlein A."/>
            <person name="Seedorf H."/>
            <person name="Daniel R."/>
        </authorList>
    </citation>
    <scope>NUCLEOTIDE SEQUENCE [LARGE SCALE GENOMIC DNA]</scope>
    <source>
        <strain evidence="3 4">DSM 11111</strain>
    </source>
</reference>
<dbReference type="InterPro" id="IPR013783">
    <property type="entry name" value="Ig-like_fold"/>
</dbReference>
<sequence length="618" mass="65312">MVTAVNISIVKKSNVSGNVVNGAYILYTINVTNYGPDGATGLIITDRLDSRLIYINSTSPRSTYYVPGTGLWNIGALANGESIVLDILVKLNGTGNIVNVANVSSVDQNNTGNNSSTPGNNTNITVVTAVNISIVKKSNVSGSVVNGAYILYTINVTNFGPDGATGLVVIDSLDNRLVYVNSTTPRGTSYVVSTGIWNIGSLANGESIVLDILVRLNGTGNIVNIASIFGVNENNTGSNSSVPGNETNISVVGGVNISVVKSSNVSGSVVNGAYILYTINVTNFGPDGATGLVVIDSLDNRLVYVNSTTPRGTSYVVSTGIWNIGSLANGESIILDILVRLNGTGNIVNVASIFGVNENNTGSNSSVPDNKTNITVVTLGEINIDIYVPPSHIGDHTTATIKVTDLNGKPLANLVIEVVIDGIVRVRSIFITDANGLIKVPFTVTKPVTNVEATFSGNDLYYPKYANEKFKSLSDVKTHTNLELANPTFNGNYITLKAALTDAKGNPLSGKLIKFYFNGDYIGSRFTSVNGLAILTFFHDNSRLAGLYKVSAVFNGDSAYSSFNVAKTFHYAENGTNNTGYHGAGASMKHTGVPLIGFILILLFGIILSRRKEEDEEE</sequence>
<feature type="domain" description="DUF11" evidence="2">
    <location>
        <begin position="9"/>
        <end position="116"/>
    </location>
</feature>
<comment type="caution">
    <text evidence="3">The sequence shown here is derived from an EMBL/GenBank/DDBJ whole genome shotgun (WGS) entry which is preliminary data.</text>
</comment>
<name>A0A166D9M4_9EURY</name>
<dbReference type="InterPro" id="IPR008964">
    <property type="entry name" value="Invasin/intimin_cell_adhesion"/>
</dbReference>
<evidence type="ECO:0000313" key="4">
    <source>
        <dbReference type="Proteomes" id="UP000077245"/>
    </source>
</evidence>
<dbReference type="SUPFAM" id="SSF49373">
    <property type="entry name" value="Invasin/intimin cell-adhesion fragments"/>
    <property type="match status" value="1"/>
</dbReference>
<keyword evidence="1" id="KW-0812">Transmembrane</keyword>
<organism evidence="3 4">
    <name type="scientific">Methanobrevibacter curvatus</name>
    <dbReference type="NCBI Taxonomy" id="49547"/>
    <lineage>
        <taxon>Archaea</taxon>
        <taxon>Methanobacteriati</taxon>
        <taxon>Methanobacteriota</taxon>
        <taxon>Methanomada group</taxon>
        <taxon>Methanobacteria</taxon>
        <taxon>Methanobacteriales</taxon>
        <taxon>Methanobacteriaceae</taxon>
        <taxon>Methanobrevibacter</taxon>
    </lineage>
</organism>
<gene>
    <name evidence="3" type="primary">omcB_1</name>
    <name evidence="3" type="ORF">MBCUR_02680</name>
</gene>
<dbReference type="Pfam" id="PF01345">
    <property type="entry name" value="DUF11"/>
    <property type="match status" value="3"/>
</dbReference>